<feature type="region of interest" description="Disordered" evidence="1">
    <location>
        <begin position="1155"/>
        <end position="1192"/>
    </location>
</feature>
<gene>
    <name evidence="3" type="primary">LOC107219223</name>
</gene>
<sequence length="1207" mass="134748">MSFQRPSDRNPSGSRGAAKGLTDTDAGKRLEFVAPYRDTGPNVQSDSADSSLSNSLGIIYDRGACMANLVCSQNHSQFSDIADSLSRMKINAENKPECHSNMSKNSTTRDKFHSNSIISRNTPEDSIYHRTVNSLADTRFSEILAGRLNDREHVEASGDDQSLLNIAIHEFTENNVSVIQPTSDGEFGEKDSYLSASSSHMDSEYERDALESEGYRIRNRSKYHVNFTNVQEQGLYTSDKIGNYKNRQQPRIISDETVKFHVNLVKPLLNRHEESMSKDKNDNIEKNTTVDNSVKEHMFISTISKSEQLITADIRTPNLRALQSIEGCHKSSTKVGVNADTYGSELITDISNLSAICNSKVNSTGYHEVNTSKAKIFRRLSQQFYQSPTKFTEDLITLIEESVLHSKLEDVHASDVSLSRLTEEFRKICQYKRIEDESVPESAFGTSFQILSSQSGLKNQTVGNVSSTNAVAALSPKHNFTKFGGGKKVYRKTPRRVIKPCSMPNCANVSPGTPKTTSDTNYIPDVNNSTATFELFENLCCANSPTKQEQRVQMADLDVTEILNMEDYIRKSDRQMAALEESIQFLEEIENGVKQFSHNENVQPTLKESEAQSGTTVVENNGPNENIMEVNGKGNCQKIDKNCEVRLIEKRSKCFEEARKVFEQQQSSVNVKCASKVSASHENQSLLESVSNAGFVSTLSACVDYFDEIRAIRNFHKSLQCILECSEETESVKESTEDSKQLEYVEAIILPIRNRDNIPGPKSSATSKPDPDLGKSNLITQTHLYLSGSPRSPNPGDRLKSPMKTRRLSPGGRRSPGTQASSVLAKKIKSPVSPSRRQNSHRVKTNGRTPQSEITTPENRRINCENKQRALSGRSRNKSTAHLSLKLKPAASSPGLTDVTNINKPQIIPKIVITNSTPCDFEKKSVCSRNTYENVEIDCRKELGFSESVTPKVRKTRYFVTPTNSNQPARAKITYNKKFFDFRTPAKYKVPSKSPSSPGIMRVNYDSVESPVAMYIKGTEPNLIKNVKSKTNERMLTPRSITPKSRSKVSSPILARSPRLSPTRETARLKFELSPAKRKKGKQEFSDIFNTALCESDPSSIIGTECISKSPFPNIFYKPASCVKMVEETLPKKRRPKVLASGVVAKLIYRHEGRLESTKQAPKQAQIADSRRAPHFDTTKSSSQDSGDISVLHQRHATKTNYLIKKK</sequence>
<keyword evidence="2" id="KW-1185">Reference proteome</keyword>
<evidence type="ECO:0000256" key="1">
    <source>
        <dbReference type="SAM" id="MobiDB-lite"/>
    </source>
</evidence>
<dbReference type="GeneID" id="107219223"/>
<feature type="compositionally biased region" description="Basic and acidic residues" evidence="1">
    <location>
        <begin position="858"/>
        <end position="868"/>
    </location>
</feature>
<feature type="compositionally biased region" description="Low complexity" evidence="1">
    <location>
        <begin position="808"/>
        <end position="817"/>
    </location>
</feature>
<dbReference type="RefSeq" id="XP_046588345.1">
    <property type="nucleotide sequence ID" value="XM_046732389.1"/>
</dbReference>
<evidence type="ECO:0000313" key="2">
    <source>
        <dbReference type="Proteomes" id="UP000829291"/>
    </source>
</evidence>
<feature type="region of interest" description="Disordered" evidence="1">
    <location>
        <begin position="1"/>
        <end position="29"/>
    </location>
</feature>
<feature type="compositionally biased region" description="Basic and acidic residues" evidence="1">
    <location>
        <begin position="1169"/>
        <end position="1178"/>
    </location>
</feature>
<feature type="region of interest" description="Disordered" evidence="1">
    <location>
        <begin position="1040"/>
        <end position="1061"/>
    </location>
</feature>
<protein>
    <submittedName>
        <fullName evidence="3">Uncharacterized protein LOC107219223 isoform X1</fullName>
    </submittedName>
</protein>
<feature type="region of interest" description="Disordered" evidence="1">
    <location>
        <begin position="753"/>
        <end position="882"/>
    </location>
</feature>
<feature type="compositionally biased region" description="Polar residues" evidence="1">
    <location>
        <begin position="1040"/>
        <end position="1050"/>
    </location>
</feature>
<organism evidence="2 3">
    <name type="scientific">Neodiprion lecontei</name>
    <name type="common">Redheaded pine sawfly</name>
    <dbReference type="NCBI Taxonomy" id="441921"/>
    <lineage>
        <taxon>Eukaryota</taxon>
        <taxon>Metazoa</taxon>
        <taxon>Ecdysozoa</taxon>
        <taxon>Arthropoda</taxon>
        <taxon>Hexapoda</taxon>
        <taxon>Insecta</taxon>
        <taxon>Pterygota</taxon>
        <taxon>Neoptera</taxon>
        <taxon>Endopterygota</taxon>
        <taxon>Hymenoptera</taxon>
        <taxon>Tenthredinoidea</taxon>
        <taxon>Diprionidae</taxon>
        <taxon>Diprioninae</taxon>
        <taxon>Neodiprion</taxon>
    </lineage>
</organism>
<dbReference type="Proteomes" id="UP000829291">
    <property type="component" value="Chromosome 1"/>
</dbReference>
<accession>A0ABM3FK27</accession>
<reference evidence="3" key="1">
    <citation type="submission" date="2025-08" db="UniProtKB">
        <authorList>
            <consortium name="RefSeq"/>
        </authorList>
    </citation>
    <scope>IDENTIFICATION</scope>
    <source>
        <tissue evidence="3">Thorax and Abdomen</tissue>
    </source>
</reference>
<name>A0ABM3FK27_NEOLC</name>
<feature type="compositionally biased region" description="Polar residues" evidence="1">
    <location>
        <begin position="1"/>
        <end position="13"/>
    </location>
</feature>
<evidence type="ECO:0000313" key="3">
    <source>
        <dbReference type="RefSeq" id="XP_046588345.1"/>
    </source>
</evidence>
<feature type="compositionally biased region" description="Polar residues" evidence="1">
    <location>
        <begin position="846"/>
        <end position="857"/>
    </location>
</feature>
<proteinExistence type="predicted"/>